<dbReference type="AlphaFoldDB" id="A0A6G9Y8F3"/>
<sequence length="54" mass="6119">MSTPEIDPTTAESRQQDPDFAEEHRKPTHADEHSQPDAIERDESTPDEHGGMDF</sequence>
<organism evidence="2 3">
    <name type="scientific">Nocardia arthritidis</name>
    <dbReference type="NCBI Taxonomy" id="228602"/>
    <lineage>
        <taxon>Bacteria</taxon>
        <taxon>Bacillati</taxon>
        <taxon>Actinomycetota</taxon>
        <taxon>Actinomycetes</taxon>
        <taxon>Mycobacteriales</taxon>
        <taxon>Nocardiaceae</taxon>
        <taxon>Nocardia</taxon>
    </lineage>
</organism>
<name>A0A6G9Y8F3_9NOCA</name>
<dbReference type="Proteomes" id="UP000503540">
    <property type="component" value="Chromosome"/>
</dbReference>
<evidence type="ECO:0000256" key="1">
    <source>
        <dbReference type="SAM" id="MobiDB-lite"/>
    </source>
</evidence>
<evidence type="ECO:0000313" key="2">
    <source>
        <dbReference type="EMBL" id="QIS09545.1"/>
    </source>
</evidence>
<keyword evidence="3" id="KW-1185">Reference proteome</keyword>
<accession>A0A6G9Y8F3</accession>
<dbReference type="RefSeq" id="WP_167472632.1">
    <property type="nucleotide sequence ID" value="NZ_CP046172.1"/>
</dbReference>
<dbReference type="KEGG" id="nah:F5544_08215"/>
<proteinExistence type="predicted"/>
<gene>
    <name evidence="2" type="ORF">F5544_08215</name>
</gene>
<evidence type="ECO:0000313" key="3">
    <source>
        <dbReference type="Proteomes" id="UP000503540"/>
    </source>
</evidence>
<feature type="region of interest" description="Disordered" evidence="1">
    <location>
        <begin position="1"/>
        <end position="54"/>
    </location>
</feature>
<reference evidence="2 3" key="1">
    <citation type="journal article" date="2019" name="ACS Chem. Biol.">
        <title>Identification and Mobilization of a Cryptic Antibiotic Biosynthesis Gene Locus from a Human-Pathogenic Nocardia Isolate.</title>
        <authorList>
            <person name="Herisse M."/>
            <person name="Ishida K."/>
            <person name="Porter J.L."/>
            <person name="Howden B."/>
            <person name="Hertweck C."/>
            <person name="Stinear T.P."/>
            <person name="Pidot S.J."/>
        </authorList>
    </citation>
    <scope>NUCLEOTIDE SEQUENCE [LARGE SCALE GENOMIC DNA]</scope>
    <source>
        <strain evidence="2 3">AUSMDU00012717</strain>
    </source>
</reference>
<protein>
    <submittedName>
        <fullName evidence="2">Uncharacterized protein</fullName>
    </submittedName>
</protein>
<feature type="compositionally biased region" description="Basic and acidic residues" evidence="1">
    <location>
        <begin position="14"/>
        <end position="54"/>
    </location>
</feature>
<dbReference type="EMBL" id="CP046172">
    <property type="protein sequence ID" value="QIS09545.1"/>
    <property type="molecule type" value="Genomic_DNA"/>
</dbReference>